<organism evidence="3 4">
    <name type="scientific">Phycomyces blakesleeanus (strain ATCC 8743b / DSM 1359 / FGSC 10004 / NBRC 33097 / NRRL 1555)</name>
    <dbReference type="NCBI Taxonomy" id="763407"/>
    <lineage>
        <taxon>Eukaryota</taxon>
        <taxon>Fungi</taxon>
        <taxon>Fungi incertae sedis</taxon>
        <taxon>Mucoromycota</taxon>
        <taxon>Mucoromycotina</taxon>
        <taxon>Mucoromycetes</taxon>
        <taxon>Mucorales</taxon>
        <taxon>Phycomycetaceae</taxon>
        <taxon>Phycomyces</taxon>
    </lineage>
</organism>
<dbReference type="InterPro" id="IPR050281">
    <property type="entry name" value="Flavin_monoamine_oxidase"/>
</dbReference>
<protein>
    <recommendedName>
        <fullName evidence="2">Amine oxidase domain-containing protein</fullName>
    </recommendedName>
</protein>
<dbReference type="RefSeq" id="XP_018297183.1">
    <property type="nucleotide sequence ID" value="XM_018438072.1"/>
</dbReference>
<dbReference type="InterPro" id="IPR036188">
    <property type="entry name" value="FAD/NAD-bd_sf"/>
</dbReference>
<dbReference type="GO" id="GO:0006598">
    <property type="term" value="P:polyamine catabolic process"/>
    <property type="evidence" value="ECO:0007669"/>
    <property type="project" value="TreeGrafter"/>
</dbReference>
<dbReference type="OrthoDB" id="5046242at2759"/>
<dbReference type="InterPro" id="IPR002937">
    <property type="entry name" value="Amino_oxidase"/>
</dbReference>
<evidence type="ECO:0000313" key="4">
    <source>
        <dbReference type="Proteomes" id="UP000077315"/>
    </source>
</evidence>
<keyword evidence="4" id="KW-1185">Reference proteome</keyword>
<dbReference type="Gene3D" id="3.50.50.60">
    <property type="entry name" value="FAD/NAD(P)-binding domain"/>
    <property type="match status" value="1"/>
</dbReference>
<evidence type="ECO:0000313" key="3">
    <source>
        <dbReference type="EMBL" id="OAD79143.1"/>
    </source>
</evidence>
<feature type="signal peptide" evidence="1">
    <location>
        <begin position="1"/>
        <end position="20"/>
    </location>
</feature>
<reference evidence="4" key="1">
    <citation type="submission" date="2015-06" db="EMBL/GenBank/DDBJ databases">
        <title>Expansion of signal transduction pathways in fungi by whole-genome duplication.</title>
        <authorList>
            <consortium name="DOE Joint Genome Institute"/>
            <person name="Corrochano L.M."/>
            <person name="Kuo A."/>
            <person name="Marcet-Houben M."/>
            <person name="Polaino S."/>
            <person name="Salamov A."/>
            <person name="Villalobos J.M."/>
            <person name="Alvarez M.I."/>
            <person name="Avalos J."/>
            <person name="Benito E.P."/>
            <person name="Benoit I."/>
            <person name="Burger G."/>
            <person name="Camino L.P."/>
            <person name="Canovas D."/>
            <person name="Cerda-Olmedo E."/>
            <person name="Cheng J.-F."/>
            <person name="Dominguez A."/>
            <person name="Elias M."/>
            <person name="Eslava A.P."/>
            <person name="Glaser F."/>
            <person name="Grimwood J."/>
            <person name="Gutierrez G."/>
            <person name="Heitman J."/>
            <person name="Henrissat B."/>
            <person name="Iturriaga E.A."/>
            <person name="Lang B.F."/>
            <person name="Lavin J.L."/>
            <person name="Lee S."/>
            <person name="Li W."/>
            <person name="Lindquist E."/>
            <person name="Lopez-Garcia S."/>
            <person name="Luque E.M."/>
            <person name="Marcos A.T."/>
            <person name="Martin J."/>
            <person name="McCluskey K."/>
            <person name="Medina H.R."/>
            <person name="Miralles-Duran A."/>
            <person name="Miyazaki A."/>
            <person name="Munoz-Torres E."/>
            <person name="Oguiza J.A."/>
            <person name="Ohm R."/>
            <person name="Olmedo M."/>
            <person name="Orejas M."/>
            <person name="Ortiz-Castellanos L."/>
            <person name="Pisabarro A.G."/>
            <person name="Rodriguez-Romero J."/>
            <person name="Ruiz-Herrera J."/>
            <person name="Ruiz-Vazquez R."/>
            <person name="Sanz C."/>
            <person name="Schackwitz W."/>
            <person name="Schmutz J."/>
            <person name="Shahriari M."/>
            <person name="Shelest E."/>
            <person name="Silva-Franco F."/>
            <person name="Soanes D."/>
            <person name="Syed K."/>
            <person name="Tagua V.G."/>
            <person name="Talbot N.J."/>
            <person name="Thon M."/>
            <person name="De vries R.P."/>
            <person name="Wiebenga A."/>
            <person name="Yadav J.S."/>
            <person name="Braun E.L."/>
            <person name="Baker S."/>
            <person name="Garre V."/>
            <person name="Horwitz B."/>
            <person name="Torres-Martinez S."/>
            <person name="Idnurm A."/>
            <person name="Herrera-Estrella A."/>
            <person name="Gabaldon T."/>
            <person name="Grigoriev I.V."/>
        </authorList>
    </citation>
    <scope>NUCLEOTIDE SEQUENCE [LARGE SCALE GENOMIC DNA]</scope>
    <source>
        <strain evidence="4">NRRL 1555(-)</strain>
    </source>
</reference>
<keyword evidence="1" id="KW-0732">Signal</keyword>
<dbReference type="SUPFAM" id="SSF54373">
    <property type="entry name" value="FAD-linked reductases, C-terminal domain"/>
    <property type="match status" value="1"/>
</dbReference>
<feature type="chain" id="PRO_5007840293" description="Amine oxidase domain-containing protein" evidence="1">
    <location>
        <begin position="21"/>
        <end position="522"/>
    </location>
</feature>
<sequence>MVNFIPILGAVACLVFSVDARPKVHRTKVAILGAGGAGISAAKRFNSANMKDFIIVDAQSFVGGRVQHTGFGDYQVEIGANWIYGQGSNPIYNLATKHGLKTAPNEKDDVEFYDDDGQIKDGYGRQVYDTFAEYMVDLVNYASQRVESNQVDVSARTGLSMVRWKPDTSLKAAVEYFSVDWELAEPAELASLDYSAGTAEMIAGTYPGEDGFVVDERGFNHILKEETRLFLKPNDPRLMLNTLVTDITYGAEDVVITTADGDTIIADYCICTFSLGVLQSDSVNFVPAFPDWKREALLSFHMATYTKIFLKFDTKFWGDWQFALYAGDFSQRPGYYTVWQNLNAPGYFATDPQRKKNKSAAKDNILMVTTTFKESERIEKLDPEQVEQEIVEVLKRMFPSANITKPTEILIPRWHTNPLFRGSYSNWPLGVSTQHHDNMRAPLRGFNGSNASPPRLWFSGEAMSADFYGYLHGAWFEGRDTAGSILRCMRSKCPVYPATEIVKGCSDKSAKDTSFQAKWRKA</sequence>
<dbReference type="PANTHER" id="PTHR10742">
    <property type="entry name" value="FLAVIN MONOAMINE OXIDASE"/>
    <property type="match status" value="1"/>
</dbReference>
<proteinExistence type="predicted"/>
<dbReference type="STRING" id="763407.A0A162V083"/>
<accession>A0A162V083</accession>
<dbReference type="Pfam" id="PF01593">
    <property type="entry name" value="Amino_oxidase"/>
    <property type="match status" value="1"/>
</dbReference>
<gene>
    <name evidence="3" type="ORF">PHYBLDRAFT_178985</name>
</gene>
<feature type="domain" description="Amine oxidase" evidence="2">
    <location>
        <begin position="37"/>
        <end position="486"/>
    </location>
</feature>
<dbReference type="VEuPathDB" id="FungiDB:PHYBLDRAFT_178985"/>
<dbReference type="Gene3D" id="3.90.660.10">
    <property type="match status" value="1"/>
</dbReference>
<dbReference type="InParanoid" id="A0A162V083"/>
<dbReference type="SUPFAM" id="SSF51905">
    <property type="entry name" value="FAD/NAD(P)-binding domain"/>
    <property type="match status" value="1"/>
</dbReference>
<dbReference type="GO" id="GO:0016491">
    <property type="term" value="F:oxidoreductase activity"/>
    <property type="evidence" value="ECO:0007669"/>
    <property type="project" value="InterPro"/>
</dbReference>
<name>A0A162V083_PHYB8</name>
<evidence type="ECO:0000259" key="2">
    <source>
        <dbReference type="Pfam" id="PF01593"/>
    </source>
</evidence>
<dbReference type="Proteomes" id="UP000077315">
    <property type="component" value="Unassembled WGS sequence"/>
</dbReference>
<dbReference type="PANTHER" id="PTHR10742:SF313">
    <property type="entry name" value="AMINE OXIDASE"/>
    <property type="match status" value="1"/>
</dbReference>
<dbReference type="AlphaFoldDB" id="A0A162V083"/>
<dbReference type="GeneID" id="28998978"/>
<evidence type="ECO:0000256" key="1">
    <source>
        <dbReference type="SAM" id="SignalP"/>
    </source>
</evidence>
<dbReference type="EMBL" id="KV440972">
    <property type="protein sequence ID" value="OAD79143.1"/>
    <property type="molecule type" value="Genomic_DNA"/>
</dbReference>